<dbReference type="Pfam" id="PF00096">
    <property type="entry name" value="zf-C2H2"/>
    <property type="match status" value="3"/>
</dbReference>
<dbReference type="GO" id="GO:0043565">
    <property type="term" value="F:sequence-specific DNA binding"/>
    <property type="evidence" value="ECO:0007669"/>
    <property type="project" value="TreeGrafter"/>
</dbReference>
<evidence type="ECO:0000256" key="4">
    <source>
        <dbReference type="ARBA" id="ARBA00022833"/>
    </source>
</evidence>
<sequence length="459" mass="53311">MANVPCKNPLKYCRLCLSEDEELILMESGDKLTTSSKLLLQKLFLYMKITFHNEQDYPSAICYSCLDRFNNFHDFRRMVVRNHNAVKTFRRLFGDQYDEEPTTMIEVIDDSQQEMEIKQEFEAEESKLAEQIEIDYKPPKEEVKEVDVYHLDGELKTVVVKEERLSPEKSLPATPEKEQSQEPKRSPPVTNLNANISRVTVLKRPQGKVLNLEHAEKRAKAAILSRFSVVKCSHCRAVFRNRENLLKHERDDHQNVTEHLLNKNAPSKSLPVIKTRQISKPLPHSPVAQLFKCPHCSSSFIQKSNYEQHIKTCKAAALSKLNPQIVVKRTTPAAMNEVIKAAVAKIGRNVQVKPVELVQVKQEETEDQRIRCHYCPLTYKTKYFLKKHMLDVHKIDDYENVFYCHVCKLNYSCDEDLQLHNRAIHRFQCKQCLEDFRTCMHAQTNDTRTSENGIINKGI</sequence>
<feature type="region of interest" description="Disordered" evidence="7">
    <location>
        <begin position="164"/>
        <end position="192"/>
    </location>
</feature>
<dbReference type="PANTHER" id="PTHR24408">
    <property type="entry name" value="ZINC FINGER PROTEIN"/>
    <property type="match status" value="1"/>
</dbReference>
<evidence type="ECO:0000256" key="1">
    <source>
        <dbReference type="ARBA" id="ARBA00022723"/>
    </source>
</evidence>
<feature type="domain" description="C2H2-type" evidence="8">
    <location>
        <begin position="291"/>
        <end position="312"/>
    </location>
</feature>
<feature type="binding site" evidence="6">
    <location>
        <position position="62"/>
    </location>
    <ligand>
        <name>Zn(2+)</name>
        <dbReference type="ChEBI" id="CHEBI:29105"/>
    </ligand>
</feature>
<reference evidence="10" key="1">
    <citation type="submission" date="2005-10" db="EMBL/GenBank/DDBJ databases">
        <authorList>
            <person name="Loftus B.J."/>
            <person name="Nene V.M."/>
            <person name="Hannick L.I."/>
            <person name="Bidwell S."/>
            <person name="Haas B."/>
            <person name="Amedeo P."/>
            <person name="Orvis J."/>
            <person name="Wortman J.R."/>
            <person name="White O.R."/>
            <person name="Salzberg S."/>
            <person name="Shumway M."/>
            <person name="Koo H."/>
            <person name="Zhao Y."/>
            <person name="Holmes M."/>
            <person name="Miller J."/>
            <person name="Schatz M."/>
            <person name="Pop M."/>
            <person name="Pai G."/>
            <person name="Utterback T."/>
            <person name="Rogers Y.-H."/>
            <person name="Kravitz S."/>
            <person name="Fraser C.M."/>
        </authorList>
    </citation>
    <scope>NUCLEOTIDE SEQUENCE</scope>
    <source>
        <strain evidence="10">Liverpool</strain>
    </source>
</reference>
<dbReference type="GO" id="GO:0000981">
    <property type="term" value="F:DNA-binding transcription factor activity, RNA polymerase II-specific"/>
    <property type="evidence" value="ECO:0007669"/>
    <property type="project" value="TreeGrafter"/>
</dbReference>
<evidence type="ECO:0000256" key="6">
    <source>
        <dbReference type="PROSITE-ProRule" id="PRU01263"/>
    </source>
</evidence>
<dbReference type="InterPro" id="IPR013087">
    <property type="entry name" value="Znf_C2H2_type"/>
</dbReference>
<evidence type="ECO:0000256" key="2">
    <source>
        <dbReference type="ARBA" id="ARBA00022737"/>
    </source>
</evidence>
<feature type="compositionally biased region" description="Basic and acidic residues" evidence="7">
    <location>
        <begin position="175"/>
        <end position="185"/>
    </location>
</feature>
<dbReference type="PROSITE" id="PS51915">
    <property type="entry name" value="ZAD"/>
    <property type="match status" value="1"/>
</dbReference>
<keyword evidence="2" id="KW-0677">Repeat</keyword>
<dbReference type="SMART" id="SM00868">
    <property type="entry name" value="zf-AD"/>
    <property type="match status" value="1"/>
</dbReference>
<dbReference type="Gene3D" id="3.30.160.60">
    <property type="entry name" value="Classic Zinc Finger"/>
    <property type="match status" value="2"/>
</dbReference>
<name>A0A1S4FWM1_AEDAE</name>
<feature type="binding site" evidence="6">
    <location>
        <position position="16"/>
    </location>
    <ligand>
        <name>Zn(2+)</name>
        <dbReference type="ChEBI" id="CHEBI:29105"/>
    </ligand>
</feature>
<dbReference type="PANTHER" id="PTHR24408:SF58">
    <property type="entry name" value="TRANSCRIPTION FACTOR (TFIIIA), PUTATIVE (AFU_ORTHOLOGUE AFUA_1G05150)-RELATED"/>
    <property type="match status" value="1"/>
</dbReference>
<feature type="domain" description="C2H2-type" evidence="8">
    <location>
        <begin position="230"/>
        <end position="258"/>
    </location>
</feature>
<gene>
    <name evidence="10" type="ORF">AaeL_AAEL012628</name>
</gene>
<feature type="binding site" evidence="6">
    <location>
        <position position="13"/>
    </location>
    <ligand>
        <name>Zn(2+)</name>
        <dbReference type="ChEBI" id="CHEBI:29105"/>
    </ligand>
</feature>
<dbReference type="OrthoDB" id="6359816at2759"/>
<evidence type="ECO:0000256" key="3">
    <source>
        <dbReference type="ARBA" id="ARBA00022771"/>
    </source>
</evidence>
<dbReference type="EMBL" id="CH477903">
    <property type="protein sequence ID" value="EAT35191.1"/>
    <property type="molecule type" value="Genomic_DNA"/>
</dbReference>
<keyword evidence="4 6" id="KW-0862">Zinc</keyword>
<organism evidence="10 11">
    <name type="scientific">Aedes aegypti</name>
    <name type="common">Yellowfever mosquito</name>
    <name type="synonym">Culex aegypti</name>
    <dbReference type="NCBI Taxonomy" id="7159"/>
    <lineage>
        <taxon>Eukaryota</taxon>
        <taxon>Metazoa</taxon>
        <taxon>Ecdysozoa</taxon>
        <taxon>Arthropoda</taxon>
        <taxon>Hexapoda</taxon>
        <taxon>Insecta</taxon>
        <taxon>Pterygota</taxon>
        <taxon>Neoptera</taxon>
        <taxon>Endopterygota</taxon>
        <taxon>Diptera</taxon>
        <taxon>Nematocera</taxon>
        <taxon>Culicoidea</taxon>
        <taxon>Culicidae</taxon>
        <taxon>Culicinae</taxon>
        <taxon>Aedini</taxon>
        <taxon>Aedes</taxon>
        <taxon>Stegomyia</taxon>
    </lineage>
</organism>
<dbReference type="InterPro" id="IPR036236">
    <property type="entry name" value="Znf_C2H2_sf"/>
</dbReference>
<feature type="domain" description="ZAD" evidence="9">
    <location>
        <begin position="11"/>
        <end position="89"/>
    </location>
</feature>
<dbReference type="GO" id="GO:0005634">
    <property type="term" value="C:nucleus"/>
    <property type="evidence" value="ECO:0007669"/>
    <property type="project" value="InterPro"/>
</dbReference>
<dbReference type="SMART" id="SM00355">
    <property type="entry name" value="ZnF_C2H2"/>
    <property type="match status" value="4"/>
</dbReference>
<feature type="binding site" evidence="6">
    <location>
        <position position="65"/>
    </location>
    <ligand>
        <name>Zn(2+)</name>
        <dbReference type="ChEBI" id="CHEBI:29105"/>
    </ligand>
</feature>
<evidence type="ECO:0000256" key="5">
    <source>
        <dbReference type="PROSITE-ProRule" id="PRU00042"/>
    </source>
</evidence>
<evidence type="ECO:0000256" key="7">
    <source>
        <dbReference type="SAM" id="MobiDB-lite"/>
    </source>
</evidence>
<evidence type="ECO:0000313" key="11">
    <source>
        <dbReference type="Proteomes" id="UP000682892"/>
    </source>
</evidence>
<reference evidence="10" key="3">
    <citation type="submission" date="2012-09" db="EMBL/GenBank/DDBJ databases">
        <authorList>
            <consortium name="VectorBase"/>
        </authorList>
    </citation>
    <scope>NUCLEOTIDE SEQUENCE</scope>
    <source>
        <strain evidence="10">Liverpool</strain>
    </source>
</reference>
<dbReference type="PROSITE" id="PS50157">
    <property type="entry name" value="ZINC_FINGER_C2H2_2"/>
    <property type="match status" value="2"/>
</dbReference>
<dbReference type="InterPro" id="IPR012934">
    <property type="entry name" value="Znf_AD"/>
</dbReference>
<accession>A0A1S4FWM1</accession>
<evidence type="ECO:0000259" key="9">
    <source>
        <dbReference type="PROSITE" id="PS51915"/>
    </source>
</evidence>
<protein>
    <submittedName>
        <fullName evidence="10">AAEL012628-PA</fullName>
    </submittedName>
</protein>
<dbReference type="SUPFAM" id="SSF57716">
    <property type="entry name" value="Glucocorticoid receptor-like (DNA-binding domain)"/>
    <property type="match status" value="1"/>
</dbReference>
<proteinExistence type="predicted"/>
<dbReference type="KEGG" id="aag:5576568"/>
<keyword evidence="1 6" id="KW-0479">Metal-binding</keyword>
<dbReference type="HOGENOM" id="CLU_659306_0_0_1"/>
<dbReference type="SUPFAM" id="SSF57667">
    <property type="entry name" value="beta-beta-alpha zinc fingers"/>
    <property type="match status" value="1"/>
</dbReference>
<dbReference type="Pfam" id="PF07776">
    <property type="entry name" value="zf-AD"/>
    <property type="match status" value="1"/>
</dbReference>
<dbReference type="AlphaFoldDB" id="A0A1S4FWM1"/>
<reference evidence="10" key="2">
    <citation type="journal article" date="2007" name="Science">
        <title>Genome sequence of Aedes aegypti, a major arbovirus vector.</title>
        <authorList>
            <person name="Nene V."/>
            <person name="Wortman J.R."/>
            <person name="Lawson D."/>
            <person name="Haas B."/>
            <person name="Kodira C."/>
            <person name="Tu Z.J."/>
            <person name="Loftus B."/>
            <person name="Xi Z."/>
            <person name="Megy K."/>
            <person name="Grabherr M."/>
            <person name="Ren Q."/>
            <person name="Zdobnov E.M."/>
            <person name="Lobo N.F."/>
            <person name="Campbell K.S."/>
            <person name="Brown S.E."/>
            <person name="Bonaldo M.F."/>
            <person name="Zhu J."/>
            <person name="Sinkins S.P."/>
            <person name="Hogenkamp D.G."/>
            <person name="Amedeo P."/>
            <person name="Arensburger P."/>
            <person name="Atkinson P.W."/>
            <person name="Bidwell S."/>
            <person name="Biedler J."/>
            <person name="Birney E."/>
            <person name="Bruggner R.V."/>
            <person name="Costas J."/>
            <person name="Coy M.R."/>
            <person name="Crabtree J."/>
            <person name="Crawford M."/>
            <person name="Debruyn B."/>
            <person name="Decaprio D."/>
            <person name="Eiglmeier K."/>
            <person name="Eisenstadt E."/>
            <person name="El-Dorry H."/>
            <person name="Gelbart W.M."/>
            <person name="Gomes S.L."/>
            <person name="Hammond M."/>
            <person name="Hannick L.I."/>
            <person name="Hogan J.R."/>
            <person name="Holmes M.H."/>
            <person name="Jaffe D."/>
            <person name="Johnston J.S."/>
            <person name="Kennedy R.C."/>
            <person name="Koo H."/>
            <person name="Kravitz S."/>
            <person name="Kriventseva E.V."/>
            <person name="Kulp D."/>
            <person name="Labutti K."/>
            <person name="Lee E."/>
            <person name="Li S."/>
            <person name="Lovin D.D."/>
            <person name="Mao C."/>
            <person name="Mauceli E."/>
            <person name="Menck C.F."/>
            <person name="Miller J.R."/>
            <person name="Montgomery P."/>
            <person name="Mori A."/>
            <person name="Nascimento A.L."/>
            <person name="Naveira H.F."/>
            <person name="Nusbaum C."/>
            <person name="O'leary S."/>
            <person name="Orvis J."/>
            <person name="Pertea M."/>
            <person name="Quesneville H."/>
            <person name="Reidenbach K.R."/>
            <person name="Rogers Y.H."/>
            <person name="Roth C.W."/>
            <person name="Schneider J.R."/>
            <person name="Schatz M."/>
            <person name="Shumway M."/>
            <person name="Stanke M."/>
            <person name="Stinson E.O."/>
            <person name="Tubio J.M."/>
            <person name="Vanzee J.P."/>
            <person name="Verjovski-Almeida S."/>
            <person name="Werner D."/>
            <person name="White O."/>
            <person name="Wyder S."/>
            <person name="Zeng Q."/>
            <person name="Zhao Q."/>
            <person name="Zhao Y."/>
            <person name="Hill C.A."/>
            <person name="Raikhel A.S."/>
            <person name="Soares M.B."/>
            <person name="Knudson D.L."/>
            <person name="Lee N.H."/>
            <person name="Galagan J."/>
            <person name="Salzberg S.L."/>
            <person name="Paulsen I.T."/>
            <person name="Dimopoulos G."/>
            <person name="Collins F.H."/>
            <person name="Birren B."/>
            <person name="Fraser-Liggett C.M."/>
            <person name="Severson D.W."/>
        </authorList>
    </citation>
    <scope>NUCLEOTIDE SEQUENCE [LARGE SCALE GENOMIC DNA]</scope>
    <source>
        <strain evidence="10">Liverpool</strain>
    </source>
</reference>
<dbReference type="OMA" id="IHRFQCK"/>
<dbReference type="Gene3D" id="3.40.1800.20">
    <property type="match status" value="1"/>
</dbReference>
<evidence type="ECO:0000313" key="10">
    <source>
        <dbReference type="EMBL" id="EAT35191.1"/>
    </source>
</evidence>
<dbReference type="GO" id="GO:0008270">
    <property type="term" value="F:zinc ion binding"/>
    <property type="evidence" value="ECO:0007669"/>
    <property type="project" value="UniProtKB-UniRule"/>
</dbReference>
<dbReference type="PROSITE" id="PS00028">
    <property type="entry name" value="ZINC_FINGER_C2H2_1"/>
    <property type="match status" value="3"/>
</dbReference>
<keyword evidence="3 5" id="KW-0863">Zinc-finger</keyword>
<evidence type="ECO:0000259" key="8">
    <source>
        <dbReference type="PROSITE" id="PS50157"/>
    </source>
</evidence>
<dbReference type="Proteomes" id="UP000682892">
    <property type="component" value="Unassembled WGS sequence"/>
</dbReference>